<dbReference type="SUPFAM" id="SSF46689">
    <property type="entry name" value="Homeodomain-like"/>
    <property type="match status" value="1"/>
</dbReference>
<dbReference type="InterPro" id="IPR001647">
    <property type="entry name" value="HTH_TetR"/>
</dbReference>
<dbReference type="PANTHER" id="PTHR30055:SF234">
    <property type="entry name" value="HTH-TYPE TRANSCRIPTIONAL REGULATOR BETI"/>
    <property type="match status" value="1"/>
</dbReference>
<dbReference type="Pfam" id="PF00440">
    <property type="entry name" value="TetR_N"/>
    <property type="match status" value="1"/>
</dbReference>
<dbReference type="GO" id="GO:0000976">
    <property type="term" value="F:transcription cis-regulatory region binding"/>
    <property type="evidence" value="ECO:0007669"/>
    <property type="project" value="TreeGrafter"/>
</dbReference>
<dbReference type="PRINTS" id="PR00455">
    <property type="entry name" value="HTHTETR"/>
</dbReference>
<organism evidence="6 7">
    <name type="scientific">Nonomuraea jiangxiensis</name>
    <dbReference type="NCBI Taxonomy" id="633440"/>
    <lineage>
        <taxon>Bacteria</taxon>
        <taxon>Bacillati</taxon>
        <taxon>Actinomycetota</taxon>
        <taxon>Actinomycetes</taxon>
        <taxon>Streptosporangiales</taxon>
        <taxon>Streptosporangiaceae</taxon>
        <taxon>Nonomuraea</taxon>
    </lineage>
</organism>
<dbReference type="EMBL" id="FNDJ01000048">
    <property type="protein sequence ID" value="SDM58882.1"/>
    <property type="molecule type" value="Genomic_DNA"/>
</dbReference>
<dbReference type="RefSeq" id="WP_090946988.1">
    <property type="nucleotide sequence ID" value="NZ_FNDJ01000048.1"/>
</dbReference>
<evidence type="ECO:0000313" key="6">
    <source>
        <dbReference type="EMBL" id="SDM58882.1"/>
    </source>
</evidence>
<sequence length="205" mass="21948">MKSSLRERKKELTRQALIDAAERLFEERGFDAVTVAEIADAANVSVKTLFVYFRSKEDLAFADKSLIEAVLAGLAERPVGTSAAKATAEVLITMIENDQEGSGLERFHRGYGQSMSLQSGLLRLWADFEDQITAELAREAGTPPTPDIRLHAIQLVAIIRLATSPEARAAVAGLTPAESAAYVKSMISKAAATITGPDPGSPAHP</sequence>
<dbReference type="PANTHER" id="PTHR30055">
    <property type="entry name" value="HTH-TYPE TRANSCRIPTIONAL REGULATOR RUTR"/>
    <property type="match status" value="1"/>
</dbReference>
<evidence type="ECO:0000256" key="4">
    <source>
        <dbReference type="PROSITE-ProRule" id="PRU00335"/>
    </source>
</evidence>
<dbReference type="GO" id="GO:0003700">
    <property type="term" value="F:DNA-binding transcription factor activity"/>
    <property type="evidence" value="ECO:0007669"/>
    <property type="project" value="TreeGrafter"/>
</dbReference>
<evidence type="ECO:0000259" key="5">
    <source>
        <dbReference type="PROSITE" id="PS50977"/>
    </source>
</evidence>
<dbReference type="PROSITE" id="PS50977">
    <property type="entry name" value="HTH_TETR_2"/>
    <property type="match status" value="1"/>
</dbReference>
<feature type="domain" description="HTH tetR-type" evidence="5">
    <location>
        <begin position="11"/>
        <end position="71"/>
    </location>
</feature>
<dbReference type="STRING" id="633440.SAMN05421869_14839"/>
<dbReference type="Proteomes" id="UP000199202">
    <property type="component" value="Unassembled WGS sequence"/>
</dbReference>
<dbReference type="Gene3D" id="1.10.357.10">
    <property type="entry name" value="Tetracycline Repressor, domain 2"/>
    <property type="match status" value="1"/>
</dbReference>
<keyword evidence="1" id="KW-0805">Transcription regulation</keyword>
<feature type="DNA-binding region" description="H-T-H motif" evidence="4">
    <location>
        <begin position="34"/>
        <end position="53"/>
    </location>
</feature>
<evidence type="ECO:0000256" key="1">
    <source>
        <dbReference type="ARBA" id="ARBA00023015"/>
    </source>
</evidence>
<dbReference type="InterPro" id="IPR050109">
    <property type="entry name" value="HTH-type_TetR-like_transc_reg"/>
</dbReference>
<gene>
    <name evidence="6" type="ORF">SAMN05421869_14839</name>
</gene>
<evidence type="ECO:0000256" key="2">
    <source>
        <dbReference type="ARBA" id="ARBA00023125"/>
    </source>
</evidence>
<evidence type="ECO:0000313" key="7">
    <source>
        <dbReference type="Proteomes" id="UP000199202"/>
    </source>
</evidence>
<accession>A0A1G9UG27</accession>
<evidence type="ECO:0000256" key="3">
    <source>
        <dbReference type="ARBA" id="ARBA00023163"/>
    </source>
</evidence>
<keyword evidence="7" id="KW-1185">Reference proteome</keyword>
<dbReference type="AlphaFoldDB" id="A0A1G9UG27"/>
<dbReference type="InterPro" id="IPR009057">
    <property type="entry name" value="Homeodomain-like_sf"/>
</dbReference>
<name>A0A1G9UG27_9ACTN</name>
<dbReference type="OrthoDB" id="8688418at2"/>
<protein>
    <submittedName>
        <fullName evidence="6">DNA-binding transcriptional regulator, AcrR family</fullName>
    </submittedName>
</protein>
<keyword evidence="3" id="KW-0804">Transcription</keyword>
<keyword evidence="2 4" id="KW-0238">DNA-binding</keyword>
<reference evidence="6 7" key="1">
    <citation type="submission" date="2016-10" db="EMBL/GenBank/DDBJ databases">
        <authorList>
            <person name="de Groot N.N."/>
        </authorList>
    </citation>
    <scope>NUCLEOTIDE SEQUENCE [LARGE SCALE GENOMIC DNA]</scope>
    <source>
        <strain evidence="6 7">CGMCC 4.6533</strain>
    </source>
</reference>
<proteinExistence type="predicted"/>